<evidence type="ECO:0000313" key="2">
    <source>
        <dbReference type="Proteomes" id="UP000262825"/>
    </source>
</evidence>
<name>A0A376B5Q9_9ASCO</name>
<evidence type="ECO:0000313" key="1">
    <source>
        <dbReference type="EMBL" id="SSD59971.1"/>
    </source>
</evidence>
<gene>
    <name evidence="1" type="ORF">SCODWIG_01732</name>
</gene>
<organism evidence="1 2">
    <name type="scientific">Saccharomycodes ludwigii</name>
    <dbReference type="NCBI Taxonomy" id="36035"/>
    <lineage>
        <taxon>Eukaryota</taxon>
        <taxon>Fungi</taxon>
        <taxon>Dikarya</taxon>
        <taxon>Ascomycota</taxon>
        <taxon>Saccharomycotina</taxon>
        <taxon>Saccharomycetes</taxon>
        <taxon>Saccharomycodales</taxon>
        <taxon>Saccharomycodaceae</taxon>
        <taxon>Saccharomycodes</taxon>
    </lineage>
</organism>
<keyword evidence="2" id="KW-1185">Reference proteome</keyword>
<reference evidence="2" key="1">
    <citation type="submission" date="2018-06" db="EMBL/GenBank/DDBJ databases">
        <authorList>
            <person name="Guldener U."/>
        </authorList>
    </citation>
    <scope>NUCLEOTIDE SEQUENCE [LARGE SCALE GENOMIC DNA]</scope>
    <source>
        <strain evidence="2">UTAD17</strain>
    </source>
</reference>
<accession>A0A376B5Q9</accession>
<dbReference type="EMBL" id="UFAJ01000242">
    <property type="protein sequence ID" value="SSD59971.1"/>
    <property type="molecule type" value="Genomic_DNA"/>
</dbReference>
<dbReference type="AlphaFoldDB" id="A0A376B5Q9"/>
<dbReference type="VEuPathDB" id="FungiDB:SCODWIG_01732"/>
<proteinExistence type="predicted"/>
<sequence length="589" mass="68451">MIINLPPNNTSKNGNIEALTTTNTDQEIIWTNVVQFLNQNDLCSLARCSKHLCKISERKLYNNIHVNKDPIIKSNKWFLDTNATYLFGYRTIYSSLDQDKIDLFLYDKIQRLLEAPKEKLSLIKELYIYNSPFYDQEDGVLILKELLNSLLLIKQLEILKIENKELFQKYHSKVLDDSALLKNFRYIKLTDFNEIEKLNLSADGMPHLETLELDIAKITNEPLTLDIPESQNIRSLIIRNDDGMEILNKLAHTTQASIPNKTLCFPHLISLKFGHTHRNGSRSHSTEPFDLVPILKITPQIDKLENLEIGFTLCDVNETCNCLQIFLHNMAPLLLKLRNLGLIEQASSTLGANHNTKEMWDILISEFIIELPFFGANLIKLSIDHNIPHNGLIEDSVDGNYFRRRRLYENLLPHLSNLRILIVPNFIQSVSCFEIIACDFLWNGCKCASHCNKVLRIYDKYIHNHLYFDNFKKFDYKEISPTVFLAYASSSLSNRLHKNDIDLEMLNNPPSHFFWNFHDGYDNILHYEDCTKCYFDESAFPALCKALSHFVDSYMEYLMHFMPNLKTCCLSGVYYYIENGLVCHNVYDD</sequence>
<dbReference type="Proteomes" id="UP000262825">
    <property type="component" value="Unassembled WGS sequence"/>
</dbReference>
<protein>
    <submittedName>
        <fullName evidence="1">Related to Non-SCF-type F-box protein ROY1</fullName>
    </submittedName>
</protein>